<dbReference type="Gene3D" id="3.30.40.10">
    <property type="entry name" value="Zinc/RING finger domain, C3HC4 (zinc finger)"/>
    <property type="match status" value="2"/>
</dbReference>
<dbReference type="SUPFAM" id="SSF63748">
    <property type="entry name" value="Tudor/PWWP/MBT"/>
    <property type="match status" value="2"/>
</dbReference>
<keyword evidence="12" id="KW-0156">Chromatin regulator</keyword>
<dbReference type="GO" id="GO:0008270">
    <property type="term" value="F:zinc ion binding"/>
    <property type="evidence" value="ECO:0007669"/>
    <property type="project" value="UniProtKB-KW"/>
</dbReference>
<protein>
    <submittedName>
        <fullName evidence="21">Uncharacterized protein</fullName>
    </submittedName>
</protein>
<keyword evidence="5" id="KW-0489">Methyltransferase</keyword>
<evidence type="ECO:0000256" key="14">
    <source>
        <dbReference type="PROSITE-ProRule" id="PRU00146"/>
    </source>
</evidence>
<evidence type="ECO:0000256" key="2">
    <source>
        <dbReference type="ARBA" id="ARBA00004286"/>
    </source>
</evidence>
<evidence type="ECO:0000259" key="20">
    <source>
        <dbReference type="PROSITE" id="PS51215"/>
    </source>
</evidence>
<dbReference type="Proteomes" id="UP001153620">
    <property type="component" value="Chromosome 1"/>
</dbReference>
<dbReference type="InterPro" id="IPR001214">
    <property type="entry name" value="SET_dom"/>
</dbReference>
<evidence type="ECO:0000259" key="17">
    <source>
        <dbReference type="PROSITE" id="PS50280"/>
    </source>
</evidence>
<dbReference type="GO" id="GO:0005634">
    <property type="term" value="C:nucleus"/>
    <property type="evidence" value="ECO:0007669"/>
    <property type="project" value="UniProtKB-SubCell"/>
</dbReference>
<dbReference type="SMART" id="SM00293">
    <property type="entry name" value="PWWP"/>
    <property type="match status" value="1"/>
</dbReference>
<dbReference type="InterPro" id="IPR055198">
    <property type="entry name" value="NSD_PHD"/>
</dbReference>
<dbReference type="EMBL" id="OU895877">
    <property type="protein sequence ID" value="CAH1712856.1"/>
    <property type="molecule type" value="Genomic_DNA"/>
</dbReference>
<evidence type="ECO:0000259" key="18">
    <source>
        <dbReference type="PROSITE" id="PS50812"/>
    </source>
</evidence>
<keyword evidence="3" id="KW-0158">Chromosome</keyword>
<keyword evidence="6" id="KW-0808">Transferase</keyword>
<dbReference type="AlphaFoldDB" id="A0A9P0NE54"/>
<evidence type="ECO:0000256" key="6">
    <source>
        <dbReference type="ARBA" id="ARBA00022679"/>
    </source>
</evidence>
<dbReference type="Pfam" id="PF00856">
    <property type="entry name" value="SET"/>
    <property type="match status" value="1"/>
</dbReference>
<dbReference type="SUPFAM" id="SSF82199">
    <property type="entry name" value="SET domain"/>
    <property type="match status" value="1"/>
</dbReference>
<dbReference type="SUPFAM" id="SSF57903">
    <property type="entry name" value="FYVE/PHD zinc finger"/>
    <property type="match status" value="1"/>
</dbReference>
<evidence type="ECO:0000313" key="22">
    <source>
        <dbReference type="Proteomes" id="UP001153620"/>
    </source>
</evidence>
<feature type="domain" description="SET" evidence="17">
    <location>
        <begin position="818"/>
        <end position="935"/>
    </location>
</feature>
<dbReference type="PROSITE" id="PS50016">
    <property type="entry name" value="ZF_PHD_2"/>
    <property type="match status" value="1"/>
</dbReference>
<dbReference type="Pfam" id="PF22908">
    <property type="entry name" value="PHD_NSD"/>
    <property type="match status" value="1"/>
</dbReference>
<evidence type="ECO:0000256" key="12">
    <source>
        <dbReference type="ARBA" id="ARBA00022853"/>
    </source>
</evidence>
<dbReference type="InterPro" id="IPR011011">
    <property type="entry name" value="Znf_FYVE_PHD"/>
</dbReference>
<evidence type="ECO:0000256" key="11">
    <source>
        <dbReference type="ARBA" id="ARBA00022833"/>
    </source>
</evidence>
<dbReference type="PROSITE" id="PS50812">
    <property type="entry name" value="PWWP"/>
    <property type="match status" value="1"/>
</dbReference>
<dbReference type="InterPro" id="IPR013083">
    <property type="entry name" value="Znf_RING/FYVE/PHD"/>
</dbReference>
<evidence type="ECO:0000259" key="19">
    <source>
        <dbReference type="PROSITE" id="PS50868"/>
    </source>
</evidence>
<organism evidence="21 22">
    <name type="scientific">Chironomus riparius</name>
    <dbReference type="NCBI Taxonomy" id="315576"/>
    <lineage>
        <taxon>Eukaryota</taxon>
        <taxon>Metazoa</taxon>
        <taxon>Ecdysozoa</taxon>
        <taxon>Arthropoda</taxon>
        <taxon>Hexapoda</taxon>
        <taxon>Insecta</taxon>
        <taxon>Pterygota</taxon>
        <taxon>Neoptera</taxon>
        <taxon>Endopterygota</taxon>
        <taxon>Diptera</taxon>
        <taxon>Nematocera</taxon>
        <taxon>Chironomoidea</taxon>
        <taxon>Chironomidae</taxon>
        <taxon>Chironominae</taxon>
        <taxon>Chironomus</taxon>
    </lineage>
</organism>
<dbReference type="SMART" id="SM00317">
    <property type="entry name" value="SET"/>
    <property type="match status" value="1"/>
</dbReference>
<dbReference type="PROSITE" id="PS01359">
    <property type="entry name" value="ZF_PHD_1"/>
    <property type="match status" value="1"/>
</dbReference>
<evidence type="ECO:0000256" key="9">
    <source>
        <dbReference type="ARBA" id="ARBA00022737"/>
    </source>
</evidence>
<dbReference type="InterPro" id="IPR019787">
    <property type="entry name" value="Znf_PHD-finger"/>
</dbReference>
<dbReference type="PROSITE" id="PS50868">
    <property type="entry name" value="POST_SET"/>
    <property type="match status" value="1"/>
</dbReference>
<keyword evidence="4" id="KW-0597">Phosphoprotein</keyword>
<evidence type="ECO:0000256" key="7">
    <source>
        <dbReference type="ARBA" id="ARBA00022691"/>
    </source>
</evidence>
<dbReference type="InterPro" id="IPR019786">
    <property type="entry name" value="Zinc_finger_PHD-type_CS"/>
</dbReference>
<feature type="domain" description="AWS" evidence="20">
    <location>
        <begin position="767"/>
        <end position="816"/>
    </location>
</feature>
<name>A0A9P0NE54_9DIPT</name>
<evidence type="ECO:0000256" key="4">
    <source>
        <dbReference type="ARBA" id="ARBA00022553"/>
    </source>
</evidence>
<dbReference type="Pfam" id="PF00628">
    <property type="entry name" value="PHD"/>
    <property type="match status" value="1"/>
</dbReference>
<dbReference type="Pfam" id="PF23004">
    <property type="entry name" value="PHDvar_NSD"/>
    <property type="match status" value="1"/>
</dbReference>
<dbReference type="InterPro" id="IPR046341">
    <property type="entry name" value="SET_dom_sf"/>
</dbReference>
<dbReference type="InterPro" id="IPR001965">
    <property type="entry name" value="Znf_PHD"/>
</dbReference>
<dbReference type="InterPro" id="IPR055197">
    <property type="entry name" value="PHDvar_NSD"/>
</dbReference>
<dbReference type="InterPro" id="IPR050777">
    <property type="entry name" value="SET2_Histone-Lys_MeTrsfase"/>
</dbReference>
<evidence type="ECO:0000256" key="8">
    <source>
        <dbReference type="ARBA" id="ARBA00022723"/>
    </source>
</evidence>
<dbReference type="PANTHER" id="PTHR22884">
    <property type="entry name" value="SET DOMAIN PROTEINS"/>
    <property type="match status" value="1"/>
</dbReference>
<feature type="domain" description="PHD-type" evidence="16">
    <location>
        <begin position="584"/>
        <end position="630"/>
    </location>
</feature>
<dbReference type="PROSITE" id="PS50280">
    <property type="entry name" value="SET"/>
    <property type="match status" value="1"/>
</dbReference>
<keyword evidence="7" id="KW-0949">S-adenosyl-L-methionine</keyword>
<feature type="compositionally biased region" description="Basic and acidic residues" evidence="15">
    <location>
        <begin position="90"/>
        <end position="101"/>
    </location>
</feature>
<dbReference type="PROSITE" id="PS51215">
    <property type="entry name" value="AWS"/>
    <property type="match status" value="1"/>
</dbReference>
<reference evidence="21" key="2">
    <citation type="submission" date="2022-10" db="EMBL/GenBank/DDBJ databases">
        <authorList>
            <consortium name="ENA_rothamsted_submissions"/>
            <consortium name="culmorum"/>
            <person name="King R."/>
        </authorList>
    </citation>
    <scope>NUCLEOTIDE SEQUENCE</scope>
</reference>
<feature type="domain" description="Post-SET" evidence="19">
    <location>
        <begin position="942"/>
        <end position="958"/>
    </location>
</feature>
<dbReference type="CDD" id="cd05838">
    <property type="entry name" value="PWWP_NSD_rpt2"/>
    <property type="match status" value="1"/>
</dbReference>
<dbReference type="GO" id="GO:0005694">
    <property type="term" value="C:chromosome"/>
    <property type="evidence" value="ECO:0007669"/>
    <property type="project" value="UniProtKB-SubCell"/>
</dbReference>
<keyword evidence="22" id="KW-1185">Reference proteome</keyword>
<dbReference type="CDD" id="cd15566">
    <property type="entry name" value="PHD3_NSD"/>
    <property type="match status" value="1"/>
</dbReference>
<dbReference type="InterPro" id="IPR000313">
    <property type="entry name" value="PWWP_dom"/>
</dbReference>
<feature type="domain" description="PWWP" evidence="18">
    <location>
        <begin position="635"/>
        <end position="697"/>
    </location>
</feature>
<dbReference type="InterPro" id="IPR006560">
    <property type="entry name" value="AWS_dom"/>
</dbReference>
<evidence type="ECO:0000256" key="13">
    <source>
        <dbReference type="ARBA" id="ARBA00023242"/>
    </source>
</evidence>
<gene>
    <name evidence="21" type="ORF">CHIRRI_LOCUS2720</name>
</gene>
<keyword evidence="11" id="KW-0862">Zinc</keyword>
<dbReference type="Gene3D" id="2.170.270.10">
    <property type="entry name" value="SET domain"/>
    <property type="match status" value="1"/>
</dbReference>
<dbReference type="GO" id="GO:0140938">
    <property type="term" value="F:histone H3 methyltransferase activity"/>
    <property type="evidence" value="ECO:0007669"/>
    <property type="project" value="UniProtKB-ARBA"/>
</dbReference>
<sequence length="1014" mass="117525">MTKGAEIETQRKSKQDLLNKFISDAKQTEESHEMDNKEEELDVKEIGNIEEIENEKEVSEGYITNINNNTMKSNMEVDITSDCSSTGDLDTEHSKEKHSSELSDTDSALSSINTIESGKTASKESIDEASTVYVGEIVWGSFRQTSWFPCLIYPSENGPSSNKVLVKYFNYNGLTAYLPLRNVFEFEGIEEFWHEITQVRGIKRSKITAFKKSCRRAIEQAKCFKAFPICDRVNLLDRITEFEKKFTKNLDELDAYIDESVDENPIRENLKLFFRTIKKYDESVEVLEKEADIKKEIKPEPSEKPIIIKTEETEELKDSLNRRLSTRTLGRKRKFDEIKEEIEDISSIEENIQIEDESLNSPALKKPKIKREETLEERFLSEIKDVHYPFRNVSKSKACTKCLEKGEQSTYRCSGKNCANWFHESCFEKVEWRKEQFRHKTGDSDDIIVTESTRAFYTCTSCIKDEKQCFVCHQDVPKDEKEIFNCTNPECKLLYHEKCLNRWPKNRGSCPQHYCHTCHSKSINKNGGLAKCMQCVASYHAEIGCVPAGTQILSRTQIICPRHKSEKEQIKRNKNKSKFKPLNIDWCSICTKGGELVCCEGCPNAFHKVCLGDKYQDNDDVFMCDECLDGRLPLYNTIVWARLGNYRWWPGFLMLPWTVPHQILKRQEFEREFCIRFFGSNDFCFATCERVFPYDLQTEDIYTNIKSGNKRLDSLYQLALLEADQMKKILNDENEKKIEKDTKPKFYNKVTQNRPVPPVKLKKIGEHSLETCDCNSNDASPCGKNSNCINMLLNFECDKKCPSGIKCQNQKLRNRENSEIKIVKTKSRGFGAVCVNDIEPDTFIIEYVGELIDNAELNRRMDGKIKRKEREFYFLTVESDLFVDAEFYANKSRFLNHSCDPNCETRKVTVDGNTRIGIFSKKFIQAGTELTFDYQMQFVSNLKTNCYCESVNCTGLIGDAKKIEEEKKIKIKKVKKSKRKNDIKSVVQKRVERISANFLIDNTPNPFDLMMEMI</sequence>
<dbReference type="Pfam" id="PF17907">
    <property type="entry name" value="AWS"/>
    <property type="match status" value="1"/>
</dbReference>
<dbReference type="GO" id="GO:0032259">
    <property type="term" value="P:methylation"/>
    <property type="evidence" value="ECO:0007669"/>
    <property type="project" value="UniProtKB-KW"/>
</dbReference>
<evidence type="ECO:0000256" key="5">
    <source>
        <dbReference type="ARBA" id="ARBA00022603"/>
    </source>
</evidence>
<dbReference type="GO" id="GO:0016279">
    <property type="term" value="F:protein-lysine N-methyltransferase activity"/>
    <property type="evidence" value="ECO:0007669"/>
    <property type="project" value="UniProtKB-ARBA"/>
</dbReference>
<proteinExistence type="predicted"/>
<dbReference type="SMART" id="SM00570">
    <property type="entry name" value="AWS"/>
    <property type="match status" value="1"/>
</dbReference>
<keyword evidence="13" id="KW-0539">Nucleus</keyword>
<dbReference type="Pfam" id="PF00855">
    <property type="entry name" value="PWWP"/>
    <property type="match status" value="2"/>
</dbReference>
<evidence type="ECO:0000259" key="16">
    <source>
        <dbReference type="PROSITE" id="PS50016"/>
    </source>
</evidence>
<reference evidence="21" key="1">
    <citation type="submission" date="2022-01" db="EMBL/GenBank/DDBJ databases">
        <authorList>
            <person name="King R."/>
        </authorList>
    </citation>
    <scope>NUCLEOTIDE SEQUENCE</scope>
</reference>
<dbReference type="SMART" id="SM00249">
    <property type="entry name" value="PHD"/>
    <property type="match status" value="3"/>
</dbReference>
<evidence type="ECO:0000313" key="21">
    <source>
        <dbReference type="EMBL" id="CAH1712856.1"/>
    </source>
</evidence>
<evidence type="ECO:0000256" key="15">
    <source>
        <dbReference type="SAM" id="MobiDB-lite"/>
    </source>
</evidence>
<evidence type="ECO:0000256" key="10">
    <source>
        <dbReference type="ARBA" id="ARBA00022771"/>
    </source>
</evidence>
<accession>A0A9P0NE54</accession>
<dbReference type="InterPro" id="IPR003616">
    <property type="entry name" value="Post-SET_dom"/>
</dbReference>
<keyword evidence="9" id="KW-0677">Repeat</keyword>
<comment type="subcellular location">
    <subcellularLocation>
        <location evidence="2">Chromosome</location>
    </subcellularLocation>
    <subcellularLocation>
        <location evidence="1">Nucleus</location>
    </subcellularLocation>
</comment>
<keyword evidence="10 14" id="KW-0863">Zinc-finger</keyword>
<dbReference type="Gene3D" id="2.30.30.140">
    <property type="match status" value="2"/>
</dbReference>
<evidence type="ECO:0000256" key="1">
    <source>
        <dbReference type="ARBA" id="ARBA00004123"/>
    </source>
</evidence>
<keyword evidence="8" id="KW-0479">Metal-binding</keyword>
<feature type="region of interest" description="Disordered" evidence="15">
    <location>
        <begin position="79"/>
        <end position="109"/>
    </location>
</feature>
<evidence type="ECO:0000256" key="3">
    <source>
        <dbReference type="ARBA" id="ARBA00022454"/>
    </source>
</evidence>